<dbReference type="EnsemblPlants" id="TuG1812G0200002598.01.T01">
    <property type="protein sequence ID" value="TuG1812G0200002598.01.T01.cds329475"/>
    <property type="gene ID" value="TuG1812G0200002598.01"/>
</dbReference>
<reference evidence="2" key="2">
    <citation type="submission" date="2018-03" db="EMBL/GenBank/DDBJ databases">
        <title>The Triticum urartu genome reveals the dynamic nature of wheat genome evolution.</title>
        <authorList>
            <person name="Ling H."/>
            <person name="Ma B."/>
            <person name="Shi X."/>
            <person name="Liu H."/>
            <person name="Dong L."/>
            <person name="Sun H."/>
            <person name="Cao Y."/>
            <person name="Gao Q."/>
            <person name="Zheng S."/>
            <person name="Li Y."/>
            <person name="Yu Y."/>
            <person name="Du H."/>
            <person name="Qi M."/>
            <person name="Li Y."/>
            <person name="Yu H."/>
            <person name="Cui Y."/>
            <person name="Wang N."/>
            <person name="Chen C."/>
            <person name="Wu H."/>
            <person name="Zhao Y."/>
            <person name="Zhang J."/>
            <person name="Li Y."/>
            <person name="Zhou W."/>
            <person name="Zhang B."/>
            <person name="Hu W."/>
            <person name="Eijk M."/>
            <person name="Tang J."/>
            <person name="Witsenboer H."/>
            <person name="Zhao S."/>
            <person name="Li Z."/>
            <person name="Zhang A."/>
            <person name="Wang D."/>
            <person name="Liang C."/>
        </authorList>
    </citation>
    <scope>NUCLEOTIDE SEQUENCE [LARGE SCALE GENOMIC DNA]</scope>
    <source>
        <strain evidence="2">cv. G1812</strain>
    </source>
</reference>
<accession>A0A8R7TGK8</accession>
<dbReference type="Gramene" id="TuG1812G0200002598.01.T05">
    <property type="protein sequence ID" value="TuG1812G0200002598.01.T05.cds329475"/>
    <property type="gene ID" value="TuG1812G0200002598.01"/>
</dbReference>
<dbReference type="EnsemblPlants" id="TuG1812G0200002598.01.T05">
    <property type="protein sequence ID" value="TuG1812G0200002598.01.T05.cds329475"/>
    <property type="gene ID" value="TuG1812G0200002598.01"/>
</dbReference>
<feature type="compositionally biased region" description="Basic and acidic residues" evidence="1">
    <location>
        <begin position="42"/>
        <end position="51"/>
    </location>
</feature>
<dbReference type="EnsemblPlants" id="TuG1812G0200002598.01.T02">
    <property type="protein sequence ID" value="TuG1812G0200002598.01.T02.cds329475"/>
    <property type="gene ID" value="TuG1812G0200002598.01"/>
</dbReference>
<name>A0A8R7TGK8_TRIUA</name>
<organism evidence="2 3">
    <name type="scientific">Triticum urartu</name>
    <name type="common">Red wild einkorn</name>
    <name type="synonym">Crithodium urartu</name>
    <dbReference type="NCBI Taxonomy" id="4572"/>
    <lineage>
        <taxon>Eukaryota</taxon>
        <taxon>Viridiplantae</taxon>
        <taxon>Streptophyta</taxon>
        <taxon>Embryophyta</taxon>
        <taxon>Tracheophyta</taxon>
        <taxon>Spermatophyta</taxon>
        <taxon>Magnoliopsida</taxon>
        <taxon>Liliopsida</taxon>
        <taxon>Poales</taxon>
        <taxon>Poaceae</taxon>
        <taxon>BOP clade</taxon>
        <taxon>Pooideae</taxon>
        <taxon>Triticodae</taxon>
        <taxon>Triticeae</taxon>
        <taxon>Triticinae</taxon>
        <taxon>Triticum</taxon>
    </lineage>
</organism>
<dbReference type="Gramene" id="TuG1812G0200002598.01.T02">
    <property type="protein sequence ID" value="TuG1812G0200002598.01.T02.cds329475"/>
    <property type="gene ID" value="TuG1812G0200002598.01"/>
</dbReference>
<sequence>MRAAEAAGHHKLAEVVYVEERPRPTPSSNPYFPTRCMPKDSGAPRRKDQGLRRLVLSSSSSNISLPAAAY</sequence>
<feature type="compositionally biased region" description="Low complexity" evidence="1">
    <location>
        <begin position="52"/>
        <end position="70"/>
    </location>
</feature>
<proteinExistence type="predicted"/>
<protein>
    <submittedName>
        <fullName evidence="2">Uncharacterized protein</fullName>
    </submittedName>
</protein>
<feature type="region of interest" description="Disordered" evidence="1">
    <location>
        <begin position="19"/>
        <end position="70"/>
    </location>
</feature>
<dbReference type="AlphaFoldDB" id="A0A8R7TGK8"/>
<dbReference type="EnsemblPlants" id="TuG1812G0200002598.01.T03">
    <property type="protein sequence ID" value="TuG1812G0200002598.01.T03.cds329475"/>
    <property type="gene ID" value="TuG1812G0200002598.01"/>
</dbReference>
<keyword evidence="3" id="KW-1185">Reference proteome</keyword>
<evidence type="ECO:0000313" key="3">
    <source>
        <dbReference type="Proteomes" id="UP000015106"/>
    </source>
</evidence>
<reference evidence="2" key="3">
    <citation type="submission" date="2022-06" db="UniProtKB">
        <authorList>
            <consortium name="EnsemblPlants"/>
        </authorList>
    </citation>
    <scope>IDENTIFICATION</scope>
</reference>
<dbReference type="Gramene" id="TuG1812G0200002598.01.T01">
    <property type="protein sequence ID" value="TuG1812G0200002598.01.T01.cds329475"/>
    <property type="gene ID" value="TuG1812G0200002598.01"/>
</dbReference>
<evidence type="ECO:0000256" key="1">
    <source>
        <dbReference type="SAM" id="MobiDB-lite"/>
    </source>
</evidence>
<dbReference type="Gramene" id="TuG1812G0200002598.01.T03">
    <property type="protein sequence ID" value="TuG1812G0200002598.01.T03.cds329475"/>
    <property type="gene ID" value="TuG1812G0200002598.01"/>
</dbReference>
<dbReference type="Proteomes" id="UP000015106">
    <property type="component" value="Chromosome 2"/>
</dbReference>
<reference evidence="3" key="1">
    <citation type="journal article" date="2013" name="Nature">
        <title>Draft genome of the wheat A-genome progenitor Triticum urartu.</title>
        <authorList>
            <person name="Ling H.Q."/>
            <person name="Zhao S."/>
            <person name="Liu D."/>
            <person name="Wang J."/>
            <person name="Sun H."/>
            <person name="Zhang C."/>
            <person name="Fan H."/>
            <person name="Li D."/>
            <person name="Dong L."/>
            <person name="Tao Y."/>
            <person name="Gao C."/>
            <person name="Wu H."/>
            <person name="Li Y."/>
            <person name="Cui Y."/>
            <person name="Guo X."/>
            <person name="Zheng S."/>
            <person name="Wang B."/>
            <person name="Yu K."/>
            <person name="Liang Q."/>
            <person name="Yang W."/>
            <person name="Lou X."/>
            <person name="Chen J."/>
            <person name="Feng M."/>
            <person name="Jian J."/>
            <person name="Zhang X."/>
            <person name="Luo G."/>
            <person name="Jiang Y."/>
            <person name="Liu J."/>
            <person name="Wang Z."/>
            <person name="Sha Y."/>
            <person name="Zhang B."/>
            <person name="Wu H."/>
            <person name="Tang D."/>
            <person name="Shen Q."/>
            <person name="Xue P."/>
            <person name="Zou S."/>
            <person name="Wang X."/>
            <person name="Liu X."/>
            <person name="Wang F."/>
            <person name="Yang Y."/>
            <person name="An X."/>
            <person name="Dong Z."/>
            <person name="Zhang K."/>
            <person name="Zhang X."/>
            <person name="Luo M.C."/>
            <person name="Dvorak J."/>
            <person name="Tong Y."/>
            <person name="Wang J."/>
            <person name="Yang H."/>
            <person name="Li Z."/>
            <person name="Wang D."/>
            <person name="Zhang A."/>
            <person name="Wang J."/>
        </authorList>
    </citation>
    <scope>NUCLEOTIDE SEQUENCE</scope>
    <source>
        <strain evidence="3">cv. G1812</strain>
    </source>
</reference>
<evidence type="ECO:0000313" key="2">
    <source>
        <dbReference type="EnsemblPlants" id="TuG1812G0200002598.01.T02.cds329475"/>
    </source>
</evidence>